<evidence type="ECO:0000313" key="2">
    <source>
        <dbReference type="Proteomes" id="UP000315949"/>
    </source>
</evidence>
<dbReference type="InterPro" id="IPR016084">
    <property type="entry name" value="Haem_Oase-like_multi-hlx"/>
</dbReference>
<accession>A0A5C5TZT7</accession>
<dbReference type="GO" id="GO:0006788">
    <property type="term" value="P:heme oxidation"/>
    <property type="evidence" value="ECO:0007669"/>
    <property type="project" value="InterPro"/>
</dbReference>
<gene>
    <name evidence="1" type="ORF">FQY79_08950</name>
</gene>
<organism evidence="1 2">
    <name type="scientific">Luteimonas wenzhouensis</name>
    <dbReference type="NCBI Taxonomy" id="2599615"/>
    <lineage>
        <taxon>Bacteria</taxon>
        <taxon>Pseudomonadati</taxon>
        <taxon>Pseudomonadota</taxon>
        <taxon>Gammaproteobacteria</taxon>
        <taxon>Lysobacterales</taxon>
        <taxon>Lysobacteraceae</taxon>
        <taxon>Luteimonas</taxon>
    </lineage>
</organism>
<dbReference type="EMBL" id="VOHE01000004">
    <property type="protein sequence ID" value="TWT18765.1"/>
    <property type="molecule type" value="Genomic_DNA"/>
</dbReference>
<reference evidence="1 2" key="1">
    <citation type="submission" date="2019-07" db="EMBL/GenBank/DDBJ databases">
        <title>Luteimonas sp. YD-1 nov., isolated from acidic soil.</title>
        <authorList>
            <person name="Zhou J."/>
        </authorList>
    </citation>
    <scope>NUCLEOTIDE SEQUENCE [LARGE SCALE GENOMIC DNA]</scope>
    <source>
        <strain evidence="1 2">YD-1</strain>
    </source>
</reference>
<dbReference type="SUPFAM" id="SSF48613">
    <property type="entry name" value="Heme oxygenase-like"/>
    <property type="match status" value="1"/>
</dbReference>
<name>A0A5C5TZT7_9GAMM</name>
<dbReference type="GO" id="GO:0004392">
    <property type="term" value="F:heme oxygenase (decyclizing) activity"/>
    <property type="evidence" value="ECO:0007669"/>
    <property type="project" value="InterPro"/>
</dbReference>
<comment type="caution">
    <text evidence="1">The sequence shown here is derived from an EMBL/GenBank/DDBJ whole genome shotgun (WGS) entry which is preliminary data.</text>
</comment>
<proteinExistence type="predicted"/>
<dbReference type="OrthoDB" id="5974705at2"/>
<sequence>MDTVDAYRRYLLGMHRFAVDYECATGALPRRSAWLAGDLAALSLPPLPAEGRCVPVAGHAARLGWHYVMAGSSLGARRLLRDARRLGFGPGRGGDFLARHAEGEDWNAVLAQLRGHGADDEARGAGAVAGARDAFTLVYTCFERSFDRIPMPLPEDCR</sequence>
<dbReference type="Proteomes" id="UP000315949">
    <property type="component" value="Unassembled WGS sequence"/>
</dbReference>
<evidence type="ECO:0000313" key="1">
    <source>
        <dbReference type="EMBL" id="TWT18765.1"/>
    </source>
</evidence>
<dbReference type="InterPro" id="IPR016053">
    <property type="entry name" value="Haem_Oase-like"/>
</dbReference>
<protein>
    <submittedName>
        <fullName evidence="1">Biliverdin-producing heme oxygenase</fullName>
    </submittedName>
</protein>
<dbReference type="AlphaFoldDB" id="A0A5C5TZT7"/>
<keyword evidence="2" id="KW-1185">Reference proteome</keyword>
<dbReference type="RefSeq" id="WP_146312586.1">
    <property type="nucleotide sequence ID" value="NZ_VOHE01000004.1"/>
</dbReference>
<dbReference type="Pfam" id="PF01126">
    <property type="entry name" value="Heme_oxygenase"/>
    <property type="match status" value="1"/>
</dbReference>
<dbReference type="Gene3D" id="1.20.910.10">
    <property type="entry name" value="Heme oxygenase-like"/>
    <property type="match status" value="1"/>
</dbReference>